<sequence length="134" mass="14665">MPVFESKEKMQAVLGGLFEKLLADPEFGPKFVQADITIKFNISDPNAELWVTPGDGTTGEVIWGSNGNKTTVEMTLSGDTCHKFWLKQIAMPIALAKGLIKAKGPMPKILKLLPLLKPAYEAYPEWANSHGLPV</sequence>
<name>A0A5K7ZB37_9BACT</name>
<keyword evidence="2" id="KW-1185">Reference proteome</keyword>
<evidence type="ECO:0000313" key="2">
    <source>
        <dbReference type="Proteomes" id="UP000427769"/>
    </source>
</evidence>
<dbReference type="EMBL" id="AP021875">
    <property type="protein sequence ID" value="BBO77955.1"/>
    <property type="molecule type" value="Genomic_DNA"/>
</dbReference>
<dbReference type="KEGG" id="dwd:DSCW_53720"/>
<dbReference type="SUPFAM" id="SSF55718">
    <property type="entry name" value="SCP-like"/>
    <property type="match status" value="1"/>
</dbReference>
<reference evidence="1 2" key="1">
    <citation type="submission" date="2019-11" db="EMBL/GenBank/DDBJ databases">
        <title>Comparative genomics of hydrocarbon-degrading Desulfosarcina strains.</title>
        <authorList>
            <person name="Watanabe M."/>
            <person name="Kojima H."/>
            <person name="Fukui M."/>
        </authorList>
    </citation>
    <scope>NUCLEOTIDE SEQUENCE [LARGE SCALE GENOMIC DNA]</scope>
    <source>
        <strain evidence="1 2">PP31</strain>
    </source>
</reference>
<organism evidence="1 2">
    <name type="scientific">Desulfosarcina widdelii</name>
    <dbReference type="NCBI Taxonomy" id="947919"/>
    <lineage>
        <taxon>Bacteria</taxon>
        <taxon>Pseudomonadati</taxon>
        <taxon>Thermodesulfobacteriota</taxon>
        <taxon>Desulfobacteria</taxon>
        <taxon>Desulfobacterales</taxon>
        <taxon>Desulfosarcinaceae</taxon>
        <taxon>Desulfosarcina</taxon>
    </lineage>
</organism>
<dbReference type="RefSeq" id="WP_155306635.1">
    <property type="nucleotide sequence ID" value="NZ_AP021875.1"/>
</dbReference>
<gene>
    <name evidence="1" type="ORF">DSCW_53720</name>
</gene>
<dbReference type="OrthoDB" id="5418706at2"/>
<dbReference type="Proteomes" id="UP000427769">
    <property type="component" value="Chromosome"/>
</dbReference>
<protein>
    <submittedName>
        <fullName evidence="1">Uncharacterized protein</fullName>
    </submittedName>
</protein>
<accession>A0A5K7ZB37</accession>
<dbReference type="InterPro" id="IPR036527">
    <property type="entry name" value="SCP2_sterol-bd_dom_sf"/>
</dbReference>
<dbReference type="AlphaFoldDB" id="A0A5K7ZB37"/>
<dbReference type="Gene3D" id="3.30.1050.10">
    <property type="entry name" value="SCP2 sterol-binding domain"/>
    <property type="match status" value="1"/>
</dbReference>
<evidence type="ECO:0000313" key="1">
    <source>
        <dbReference type="EMBL" id="BBO77955.1"/>
    </source>
</evidence>
<proteinExistence type="predicted"/>